<dbReference type="PROSITE" id="PS51318">
    <property type="entry name" value="TAT"/>
    <property type="match status" value="1"/>
</dbReference>
<organism evidence="1 2">
    <name type="scientific">Streptomyces carpinensis</name>
    <dbReference type="NCBI Taxonomy" id="66369"/>
    <lineage>
        <taxon>Bacteria</taxon>
        <taxon>Bacillati</taxon>
        <taxon>Actinomycetota</taxon>
        <taxon>Actinomycetes</taxon>
        <taxon>Kitasatosporales</taxon>
        <taxon>Streptomycetaceae</taxon>
        <taxon>Streptomyces</taxon>
    </lineage>
</organism>
<reference evidence="1 2" key="1">
    <citation type="submission" date="2024-06" db="EMBL/GenBank/DDBJ databases">
        <title>The Natural Products Discovery Center: Release of the First 8490 Sequenced Strains for Exploring Actinobacteria Biosynthetic Diversity.</title>
        <authorList>
            <person name="Kalkreuter E."/>
            <person name="Kautsar S.A."/>
            <person name="Yang D."/>
            <person name="Bader C.D."/>
            <person name="Teijaro C.N."/>
            <person name="Fluegel L."/>
            <person name="Davis C.M."/>
            <person name="Simpson J.R."/>
            <person name="Lauterbach L."/>
            <person name="Steele A.D."/>
            <person name="Gui C."/>
            <person name="Meng S."/>
            <person name="Li G."/>
            <person name="Viehrig K."/>
            <person name="Ye F."/>
            <person name="Su P."/>
            <person name="Kiefer A.F."/>
            <person name="Nichols A."/>
            <person name="Cepeda A.J."/>
            <person name="Yan W."/>
            <person name="Fan B."/>
            <person name="Jiang Y."/>
            <person name="Adhikari A."/>
            <person name="Zheng C.-J."/>
            <person name="Schuster L."/>
            <person name="Cowan T.M."/>
            <person name="Smanski M.J."/>
            <person name="Chevrette M.G."/>
            <person name="De Carvalho L.P.S."/>
            <person name="Shen B."/>
        </authorList>
    </citation>
    <scope>NUCLEOTIDE SEQUENCE [LARGE SCALE GENOMIC DNA]</scope>
    <source>
        <strain evidence="1 2">NPDC000634</strain>
    </source>
</reference>
<comment type="caution">
    <text evidence="1">The sequence shown here is derived from an EMBL/GenBank/DDBJ whole genome shotgun (WGS) entry which is preliminary data.</text>
</comment>
<accession>A0ABV1WGX1</accession>
<evidence type="ECO:0000313" key="1">
    <source>
        <dbReference type="EMBL" id="MER6983432.1"/>
    </source>
</evidence>
<dbReference type="InterPro" id="IPR006311">
    <property type="entry name" value="TAT_signal"/>
</dbReference>
<dbReference type="Proteomes" id="UP001458415">
    <property type="component" value="Unassembled WGS sequence"/>
</dbReference>
<sequence>MALSRRTFGALAGTTALGLALGGSGGPGASSAYAALGGGGGGPVGTSRAA</sequence>
<gene>
    <name evidence="1" type="ORF">ABT317_42380</name>
</gene>
<keyword evidence="2" id="KW-1185">Reference proteome</keyword>
<dbReference type="EMBL" id="JBEPCU010001375">
    <property type="protein sequence ID" value="MER6983432.1"/>
    <property type="molecule type" value="Genomic_DNA"/>
</dbReference>
<protein>
    <submittedName>
        <fullName evidence="1">Uncharacterized protein</fullName>
    </submittedName>
</protein>
<name>A0ABV1WGX1_9ACTN</name>
<proteinExistence type="predicted"/>
<evidence type="ECO:0000313" key="2">
    <source>
        <dbReference type="Proteomes" id="UP001458415"/>
    </source>
</evidence>